<evidence type="ECO:0000256" key="1">
    <source>
        <dbReference type="ARBA" id="ARBA00004651"/>
    </source>
</evidence>
<comment type="caution">
    <text evidence="8">The sequence shown here is derived from an EMBL/GenBank/DDBJ whole genome shotgun (WGS) entry which is preliminary data.</text>
</comment>
<feature type="domain" description="ABC3 transporter permease C-terminal" evidence="7">
    <location>
        <begin position="259"/>
        <end position="376"/>
    </location>
</feature>
<keyword evidence="9" id="KW-1185">Reference proteome</keyword>
<dbReference type="PANTHER" id="PTHR30287">
    <property type="entry name" value="MEMBRANE COMPONENT OF PREDICTED ABC SUPERFAMILY METABOLITE UPTAKE TRANSPORTER"/>
    <property type="match status" value="1"/>
</dbReference>
<protein>
    <submittedName>
        <fullName evidence="8">Glycosyl transferase family 1</fullName>
    </submittedName>
</protein>
<dbReference type="EMBL" id="NHRY01000051">
    <property type="protein sequence ID" value="PPQ37127.1"/>
    <property type="molecule type" value="Genomic_DNA"/>
</dbReference>
<feature type="transmembrane region" description="Helical" evidence="6">
    <location>
        <begin position="345"/>
        <end position="367"/>
    </location>
</feature>
<dbReference type="OrthoDB" id="9775544at2"/>
<evidence type="ECO:0000256" key="3">
    <source>
        <dbReference type="ARBA" id="ARBA00022692"/>
    </source>
</evidence>
<reference evidence="8 9" key="1">
    <citation type="journal article" date="2018" name="Arch. Microbiol.">
        <title>New insights into the metabolic potential of the phototrophic purple bacterium Rhodopila globiformis DSM 161(T) from its draft genome sequence and evidence for a vanadium-dependent nitrogenase.</title>
        <authorList>
            <person name="Imhoff J.F."/>
            <person name="Rahn T."/>
            <person name="Kunzel S."/>
            <person name="Neulinger S.C."/>
        </authorList>
    </citation>
    <scope>NUCLEOTIDE SEQUENCE [LARGE SCALE GENOMIC DNA]</scope>
    <source>
        <strain evidence="8 9">DSM 161</strain>
    </source>
</reference>
<gene>
    <name evidence="8" type="ORF">CCS01_03925</name>
</gene>
<feature type="domain" description="ABC3 transporter permease C-terminal" evidence="7">
    <location>
        <begin position="715"/>
        <end position="824"/>
    </location>
</feature>
<evidence type="ECO:0000256" key="2">
    <source>
        <dbReference type="ARBA" id="ARBA00022475"/>
    </source>
</evidence>
<feature type="transmembrane region" description="Helical" evidence="6">
    <location>
        <begin position="762"/>
        <end position="789"/>
    </location>
</feature>
<dbReference type="Pfam" id="PF02687">
    <property type="entry name" value="FtsX"/>
    <property type="match status" value="2"/>
</dbReference>
<dbReference type="InterPro" id="IPR038766">
    <property type="entry name" value="Membrane_comp_ABC_pdt"/>
</dbReference>
<dbReference type="GO" id="GO:0016740">
    <property type="term" value="F:transferase activity"/>
    <property type="evidence" value="ECO:0007669"/>
    <property type="project" value="UniProtKB-KW"/>
</dbReference>
<feature type="transmembrane region" description="Helical" evidence="6">
    <location>
        <begin position="394"/>
        <end position="414"/>
    </location>
</feature>
<evidence type="ECO:0000256" key="4">
    <source>
        <dbReference type="ARBA" id="ARBA00022989"/>
    </source>
</evidence>
<evidence type="ECO:0000256" key="6">
    <source>
        <dbReference type="SAM" id="Phobius"/>
    </source>
</evidence>
<feature type="transmembrane region" description="Helical" evidence="6">
    <location>
        <begin position="801"/>
        <end position="823"/>
    </location>
</feature>
<accession>A0A2S6NML7</accession>
<organism evidence="8 9">
    <name type="scientific">Rhodopila globiformis</name>
    <name type="common">Rhodopseudomonas globiformis</name>
    <dbReference type="NCBI Taxonomy" id="1071"/>
    <lineage>
        <taxon>Bacteria</taxon>
        <taxon>Pseudomonadati</taxon>
        <taxon>Pseudomonadota</taxon>
        <taxon>Alphaproteobacteria</taxon>
        <taxon>Acetobacterales</taxon>
        <taxon>Acetobacteraceae</taxon>
        <taxon>Rhodopila</taxon>
    </lineage>
</organism>
<name>A0A2S6NML7_RHOGL</name>
<evidence type="ECO:0000259" key="7">
    <source>
        <dbReference type="Pfam" id="PF02687"/>
    </source>
</evidence>
<feature type="transmembrane region" description="Helical" evidence="6">
    <location>
        <begin position="420"/>
        <end position="439"/>
    </location>
</feature>
<evidence type="ECO:0000313" key="8">
    <source>
        <dbReference type="EMBL" id="PPQ37127.1"/>
    </source>
</evidence>
<dbReference type="RefSeq" id="WP_104517540.1">
    <property type="nucleotide sequence ID" value="NZ_NHRY01000051.1"/>
</dbReference>
<keyword evidence="3 6" id="KW-0812">Transmembrane</keyword>
<feature type="transmembrane region" description="Helical" evidence="6">
    <location>
        <begin position="253"/>
        <end position="279"/>
    </location>
</feature>
<dbReference type="Proteomes" id="UP000239724">
    <property type="component" value="Unassembled WGS sequence"/>
</dbReference>
<dbReference type="InterPro" id="IPR003838">
    <property type="entry name" value="ABC3_permease_C"/>
</dbReference>
<comment type="subcellular location">
    <subcellularLocation>
        <location evidence="1">Cell membrane</location>
        <topology evidence="1">Multi-pass membrane protein</topology>
    </subcellularLocation>
</comment>
<proteinExistence type="predicted"/>
<evidence type="ECO:0000256" key="5">
    <source>
        <dbReference type="ARBA" id="ARBA00023136"/>
    </source>
</evidence>
<dbReference type="AlphaFoldDB" id="A0A2S6NML7"/>
<keyword evidence="5 6" id="KW-0472">Membrane</keyword>
<evidence type="ECO:0000313" key="9">
    <source>
        <dbReference type="Proteomes" id="UP000239724"/>
    </source>
</evidence>
<keyword evidence="4 6" id="KW-1133">Transmembrane helix</keyword>
<feature type="transmembrane region" description="Helical" evidence="6">
    <location>
        <begin position="299"/>
        <end position="325"/>
    </location>
</feature>
<keyword evidence="8" id="KW-0808">Transferase</keyword>
<keyword evidence="2" id="KW-1003">Cell membrane</keyword>
<dbReference type="PANTHER" id="PTHR30287:SF1">
    <property type="entry name" value="INNER MEMBRANE PROTEIN"/>
    <property type="match status" value="1"/>
</dbReference>
<dbReference type="GO" id="GO:0005886">
    <property type="term" value="C:plasma membrane"/>
    <property type="evidence" value="ECO:0007669"/>
    <property type="project" value="UniProtKB-SubCell"/>
</dbReference>
<feature type="transmembrane region" description="Helical" evidence="6">
    <location>
        <begin position="707"/>
        <end position="731"/>
    </location>
</feature>
<sequence>MILALTLARRELRGGVRGLWIVLLCLALGVGVIAAVGTLRSAVNAGLAADGRLLLGGDLAIDGGAQPLPAALTAWLHAHGATTSDVTQMRSMLVAPSGERQLIELKAVDASWPLVGAATIQPAQPLAEALAPRDGRYGLLAEQVVLDRLNLHPGETVRLGTATFRVTGALTHEPDRVATASILGQRVLIAAAALPSTHLIVPGSMVRYALRLTAPHPAALAQAIQDAFPHNGWRIRTPRDAAPGVRRFIDETALFLTLVGLTSLLVGGIGVANGVHAWLDARAKTIATLRCLGASPRLVFAVCLIQVMALSAAGILLGLAAGALLPLAGTRFLASVLPVPPVAGLYPVPLLLAAGYGLLIALCFSLWPLGRAARIPGGALFRDGLIPEATRPTAGLAAVNAALALALIGLTVATATDRLFALWFCAGAGLTLLLFRLGATAVMRLARRMPPLSWPSLRLGVGNLHRPGAPTPLLLLSAGLGLSTLASVALIQGNMQHEIQEQLPVNAPSFFFVDIQNDQLPRFEQIVRAQPGVHDLHQVPSMRARVVAVNGVPAEQVVTTPDTAWALRGDRGLTYAATPPDGTRLVAGKWWPPDYNGPPLVSFDAGIARGWHVGIGDVIRVNVLGRDVDLRIASLRDVAWRSLGINFVMVASPGLLAHAPHTHIATVRVDPADQGGLLRAVTDALPNVTGIRVEDVLSAIADLLNQVAAALTVTGAVTLLAGTFVLVGAVAAGQRRRLREAVILRTLGATRRQIRTAWLTEFGVLGLIAGLIAAGVGSAASYGVVHYILHTEWTFMPVTLIYTLAGALALMLLFGYAGTAAALRARPAPLLRNE</sequence>